<feature type="compositionally biased region" description="Basic residues" evidence="1">
    <location>
        <begin position="1"/>
        <end position="23"/>
    </location>
</feature>
<feature type="region of interest" description="Disordered" evidence="1">
    <location>
        <begin position="65"/>
        <end position="95"/>
    </location>
</feature>
<feature type="compositionally biased region" description="Acidic residues" evidence="1">
    <location>
        <begin position="78"/>
        <end position="94"/>
    </location>
</feature>
<keyword evidence="3" id="KW-1185">Reference proteome</keyword>
<dbReference type="EMBL" id="CH933807">
    <property type="protein sequence ID" value="EDW13075.1"/>
    <property type="molecule type" value="Genomic_DNA"/>
</dbReference>
<dbReference type="InParanoid" id="B4KFG0"/>
<protein>
    <submittedName>
        <fullName evidence="2">Uncharacterized protein</fullName>
    </submittedName>
</protein>
<dbReference type="HOGENOM" id="CLU_152779_0_0_1"/>
<dbReference type="Proteomes" id="UP000009192">
    <property type="component" value="Unassembled WGS sequence"/>
</dbReference>
<organism evidence="2 3">
    <name type="scientific">Drosophila mojavensis</name>
    <name type="common">Fruit fly</name>
    <dbReference type="NCBI Taxonomy" id="7230"/>
    <lineage>
        <taxon>Eukaryota</taxon>
        <taxon>Metazoa</taxon>
        <taxon>Ecdysozoa</taxon>
        <taxon>Arthropoda</taxon>
        <taxon>Hexapoda</taxon>
        <taxon>Insecta</taxon>
        <taxon>Pterygota</taxon>
        <taxon>Neoptera</taxon>
        <taxon>Endopterygota</taxon>
        <taxon>Diptera</taxon>
        <taxon>Brachycera</taxon>
        <taxon>Muscomorpha</taxon>
        <taxon>Ephydroidea</taxon>
        <taxon>Drosophilidae</taxon>
        <taxon>Drosophila</taxon>
    </lineage>
</organism>
<dbReference type="OMA" id="FQWHHMQ"/>
<evidence type="ECO:0000313" key="3">
    <source>
        <dbReference type="Proteomes" id="UP000009192"/>
    </source>
</evidence>
<dbReference type="PhylomeDB" id="B4KFG0"/>
<dbReference type="eggNOG" id="ENOG502TDQ6">
    <property type="taxonomic scope" value="Eukaryota"/>
</dbReference>
<gene>
    <name evidence="2" type="primary">Dmoj\GI21820</name>
    <name evidence="2" type="ORF">Dmoj_GI21820</name>
</gene>
<dbReference type="FunCoup" id="B4KFG0">
    <property type="interactions" value="10"/>
</dbReference>
<accession>B4KFG0</accession>
<reference evidence="2 3" key="1">
    <citation type="journal article" date="2007" name="Nature">
        <title>Evolution of genes and genomes on the Drosophila phylogeny.</title>
        <authorList>
            <consortium name="Drosophila 12 Genomes Consortium"/>
            <person name="Clark A.G."/>
            <person name="Eisen M.B."/>
            <person name="Smith D.R."/>
            <person name="Bergman C.M."/>
            <person name="Oliver B."/>
            <person name="Markow T.A."/>
            <person name="Kaufman T.C."/>
            <person name="Kellis M."/>
            <person name="Gelbart W."/>
            <person name="Iyer V.N."/>
            <person name="Pollard D.A."/>
            <person name="Sackton T.B."/>
            <person name="Larracuente A.M."/>
            <person name="Singh N.D."/>
            <person name="Abad J.P."/>
            <person name="Abt D.N."/>
            <person name="Adryan B."/>
            <person name="Aguade M."/>
            <person name="Akashi H."/>
            <person name="Anderson W.W."/>
            <person name="Aquadro C.F."/>
            <person name="Ardell D.H."/>
            <person name="Arguello R."/>
            <person name="Artieri C.G."/>
            <person name="Barbash D.A."/>
            <person name="Barker D."/>
            <person name="Barsanti P."/>
            <person name="Batterham P."/>
            <person name="Batzoglou S."/>
            <person name="Begun D."/>
            <person name="Bhutkar A."/>
            <person name="Blanco E."/>
            <person name="Bosak S.A."/>
            <person name="Bradley R.K."/>
            <person name="Brand A.D."/>
            <person name="Brent M.R."/>
            <person name="Brooks A.N."/>
            <person name="Brown R.H."/>
            <person name="Butlin R.K."/>
            <person name="Caggese C."/>
            <person name="Calvi B.R."/>
            <person name="Bernardo de Carvalho A."/>
            <person name="Caspi A."/>
            <person name="Castrezana S."/>
            <person name="Celniker S.E."/>
            <person name="Chang J.L."/>
            <person name="Chapple C."/>
            <person name="Chatterji S."/>
            <person name="Chinwalla A."/>
            <person name="Civetta A."/>
            <person name="Clifton S.W."/>
            <person name="Comeron J.M."/>
            <person name="Costello J.C."/>
            <person name="Coyne J.A."/>
            <person name="Daub J."/>
            <person name="David R.G."/>
            <person name="Delcher A.L."/>
            <person name="Delehaunty K."/>
            <person name="Do C.B."/>
            <person name="Ebling H."/>
            <person name="Edwards K."/>
            <person name="Eickbush T."/>
            <person name="Evans J.D."/>
            <person name="Filipski A."/>
            <person name="Findeiss S."/>
            <person name="Freyhult E."/>
            <person name="Fulton L."/>
            <person name="Fulton R."/>
            <person name="Garcia A.C."/>
            <person name="Gardiner A."/>
            <person name="Garfield D.A."/>
            <person name="Garvin B.E."/>
            <person name="Gibson G."/>
            <person name="Gilbert D."/>
            <person name="Gnerre S."/>
            <person name="Godfrey J."/>
            <person name="Good R."/>
            <person name="Gotea V."/>
            <person name="Gravely B."/>
            <person name="Greenberg A.J."/>
            <person name="Griffiths-Jones S."/>
            <person name="Gross S."/>
            <person name="Guigo R."/>
            <person name="Gustafson E.A."/>
            <person name="Haerty W."/>
            <person name="Hahn M.W."/>
            <person name="Halligan D.L."/>
            <person name="Halpern A.L."/>
            <person name="Halter G.M."/>
            <person name="Han M.V."/>
            <person name="Heger A."/>
            <person name="Hillier L."/>
            <person name="Hinrichs A.S."/>
            <person name="Holmes I."/>
            <person name="Hoskins R.A."/>
            <person name="Hubisz M.J."/>
            <person name="Hultmark D."/>
            <person name="Huntley M.A."/>
            <person name="Jaffe D.B."/>
            <person name="Jagadeeshan S."/>
            <person name="Jeck W.R."/>
            <person name="Johnson J."/>
            <person name="Jones C.D."/>
            <person name="Jordan W.C."/>
            <person name="Karpen G.H."/>
            <person name="Kataoka E."/>
            <person name="Keightley P.D."/>
            <person name="Kheradpour P."/>
            <person name="Kirkness E.F."/>
            <person name="Koerich L.B."/>
            <person name="Kristiansen K."/>
            <person name="Kudrna D."/>
            <person name="Kulathinal R.J."/>
            <person name="Kumar S."/>
            <person name="Kwok R."/>
            <person name="Lander E."/>
            <person name="Langley C.H."/>
            <person name="Lapoint R."/>
            <person name="Lazzaro B.P."/>
            <person name="Lee S.J."/>
            <person name="Levesque L."/>
            <person name="Li R."/>
            <person name="Lin C.F."/>
            <person name="Lin M.F."/>
            <person name="Lindblad-Toh K."/>
            <person name="Llopart A."/>
            <person name="Long M."/>
            <person name="Low L."/>
            <person name="Lozovsky E."/>
            <person name="Lu J."/>
            <person name="Luo M."/>
            <person name="Machado C.A."/>
            <person name="Makalowski W."/>
            <person name="Marzo M."/>
            <person name="Matsuda M."/>
            <person name="Matzkin L."/>
            <person name="McAllister B."/>
            <person name="McBride C.S."/>
            <person name="McKernan B."/>
            <person name="McKernan K."/>
            <person name="Mendez-Lago M."/>
            <person name="Minx P."/>
            <person name="Mollenhauer M.U."/>
            <person name="Montooth K."/>
            <person name="Mount S.M."/>
            <person name="Mu X."/>
            <person name="Myers E."/>
            <person name="Negre B."/>
            <person name="Newfeld S."/>
            <person name="Nielsen R."/>
            <person name="Noor M.A."/>
            <person name="O'Grady P."/>
            <person name="Pachter L."/>
            <person name="Papaceit M."/>
            <person name="Parisi M.J."/>
            <person name="Parisi M."/>
            <person name="Parts L."/>
            <person name="Pedersen J.S."/>
            <person name="Pesole G."/>
            <person name="Phillippy A.M."/>
            <person name="Ponting C.P."/>
            <person name="Pop M."/>
            <person name="Porcelli D."/>
            <person name="Powell J.R."/>
            <person name="Prohaska S."/>
            <person name="Pruitt K."/>
            <person name="Puig M."/>
            <person name="Quesneville H."/>
            <person name="Ram K.R."/>
            <person name="Rand D."/>
            <person name="Rasmussen M.D."/>
            <person name="Reed L.K."/>
            <person name="Reenan R."/>
            <person name="Reily A."/>
            <person name="Remington K.A."/>
            <person name="Rieger T.T."/>
            <person name="Ritchie M.G."/>
            <person name="Robin C."/>
            <person name="Rogers Y.H."/>
            <person name="Rohde C."/>
            <person name="Rozas J."/>
            <person name="Rubenfield M.J."/>
            <person name="Ruiz A."/>
            <person name="Russo S."/>
            <person name="Salzberg S.L."/>
            <person name="Sanchez-Gracia A."/>
            <person name="Saranga D.J."/>
            <person name="Sato H."/>
            <person name="Schaeffer S.W."/>
            <person name="Schatz M.C."/>
            <person name="Schlenke T."/>
            <person name="Schwartz R."/>
            <person name="Segarra C."/>
            <person name="Singh R.S."/>
            <person name="Sirot L."/>
            <person name="Sirota M."/>
            <person name="Sisneros N.B."/>
            <person name="Smith C.D."/>
            <person name="Smith T.F."/>
            <person name="Spieth J."/>
            <person name="Stage D.E."/>
            <person name="Stark A."/>
            <person name="Stephan W."/>
            <person name="Strausberg R.L."/>
            <person name="Strempel S."/>
            <person name="Sturgill D."/>
            <person name="Sutton G."/>
            <person name="Sutton G.G."/>
            <person name="Tao W."/>
            <person name="Teichmann S."/>
            <person name="Tobari Y.N."/>
            <person name="Tomimura Y."/>
            <person name="Tsolas J.M."/>
            <person name="Valente V.L."/>
            <person name="Venter E."/>
            <person name="Venter J.C."/>
            <person name="Vicario S."/>
            <person name="Vieira F.G."/>
            <person name="Vilella A.J."/>
            <person name="Villasante A."/>
            <person name="Walenz B."/>
            <person name="Wang J."/>
            <person name="Wasserman M."/>
            <person name="Watts T."/>
            <person name="Wilson D."/>
            <person name="Wilson R.K."/>
            <person name="Wing R.A."/>
            <person name="Wolfner M.F."/>
            <person name="Wong A."/>
            <person name="Wong G.K."/>
            <person name="Wu C.I."/>
            <person name="Wu G."/>
            <person name="Yamamoto D."/>
            <person name="Yang H.P."/>
            <person name="Yang S.P."/>
            <person name="Yorke J.A."/>
            <person name="Yoshida K."/>
            <person name="Zdobnov E."/>
            <person name="Zhang P."/>
            <person name="Zhang Y."/>
            <person name="Zimin A.V."/>
            <person name="Baldwin J."/>
            <person name="Abdouelleil A."/>
            <person name="Abdulkadir J."/>
            <person name="Abebe A."/>
            <person name="Abera B."/>
            <person name="Abreu J."/>
            <person name="Acer S.C."/>
            <person name="Aftuck L."/>
            <person name="Alexander A."/>
            <person name="An P."/>
            <person name="Anderson E."/>
            <person name="Anderson S."/>
            <person name="Arachi H."/>
            <person name="Azer M."/>
            <person name="Bachantsang P."/>
            <person name="Barry A."/>
            <person name="Bayul T."/>
            <person name="Berlin A."/>
            <person name="Bessette D."/>
            <person name="Bloom T."/>
            <person name="Blye J."/>
            <person name="Boguslavskiy L."/>
            <person name="Bonnet C."/>
            <person name="Boukhgalter B."/>
            <person name="Bourzgui I."/>
            <person name="Brown A."/>
            <person name="Cahill P."/>
            <person name="Channer S."/>
            <person name="Cheshatsang Y."/>
            <person name="Chuda L."/>
            <person name="Citroen M."/>
            <person name="Collymore A."/>
            <person name="Cooke P."/>
            <person name="Costello M."/>
            <person name="D'Aco K."/>
            <person name="Daza R."/>
            <person name="De Haan G."/>
            <person name="DeGray S."/>
            <person name="DeMaso C."/>
            <person name="Dhargay N."/>
            <person name="Dooley K."/>
            <person name="Dooley E."/>
            <person name="Doricent M."/>
            <person name="Dorje P."/>
            <person name="Dorjee K."/>
            <person name="Dupes A."/>
            <person name="Elong R."/>
            <person name="Falk J."/>
            <person name="Farina A."/>
            <person name="Faro S."/>
            <person name="Ferguson D."/>
            <person name="Fisher S."/>
            <person name="Foley C.D."/>
            <person name="Franke A."/>
            <person name="Friedrich D."/>
            <person name="Gadbois L."/>
            <person name="Gearin G."/>
            <person name="Gearin C.R."/>
            <person name="Giannoukos G."/>
            <person name="Goode T."/>
            <person name="Graham J."/>
            <person name="Grandbois E."/>
            <person name="Grewal S."/>
            <person name="Gyaltsen K."/>
            <person name="Hafez N."/>
            <person name="Hagos B."/>
            <person name="Hall J."/>
            <person name="Henson C."/>
            <person name="Hollinger A."/>
            <person name="Honan T."/>
            <person name="Huard M.D."/>
            <person name="Hughes L."/>
            <person name="Hurhula B."/>
            <person name="Husby M.E."/>
            <person name="Kamat A."/>
            <person name="Kanga B."/>
            <person name="Kashin S."/>
            <person name="Khazanovich D."/>
            <person name="Kisner P."/>
            <person name="Lance K."/>
            <person name="Lara M."/>
            <person name="Lee W."/>
            <person name="Lennon N."/>
            <person name="Letendre F."/>
            <person name="LeVine R."/>
            <person name="Lipovsky A."/>
            <person name="Liu X."/>
            <person name="Liu J."/>
            <person name="Liu S."/>
            <person name="Lokyitsang T."/>
            <person name="Lokyitsang Y."/>
            <person name="Lubonja R."/>
            <person name="Lui A."/>
            <person name="MacDonald P."/>
            <person name="Magnisalis V."/>
            <person name="Maru K."/>
            <person name="Matthews C."/>
            <person name="McCusker W."/>
            <person name="McDonough S."/>
            <person name="Mehta T."/>
            <person name="Meldrim J."/>
            <person name="Meneus L."/>
            <person name="Mihai O."/>
            <person name="Mihalev A."/>
            <person name="Mihova T."/>
            <person name="Mittelman R."/>
            <person name="Mlenga V."/>
            <person name="Montmayeur A."/>
            <person name="Mulrain L."/>
            <person name="Navidi A."/>
            <person name="Naylor J."/>
            <person name="Negash T."/>
            <person name="Nguyen T."/>
            <person name="Nguyen N."/>
            <person name="Nicol R."/>
            <person name="Norbu C."/>
            <person name="Norbu N."/>
            <person name="Novod N."/>
            <person name="O'Neill B."/>
            <person name="Osman S."/>
            <person name="Markiewicz E."/>
            <person name="Oyono O.L."/>
            <person name="Patti C."/>
            <person name="Phunkhang P."/>
            <person name="Pierre F."/>
            <person name="Priest M."/>
            <person name="Raghuraman S."/>
            <person name="Rege F."/>
            <person name="Reyes R."/>
            <person name="Rise C."/>
            <person name="Rogov P."/>
            <person name="Ross K."/>
            <person name="Ryan E."/>
            <person name="Settipalli S."/>
            <person name="Shea T."/>
            <person name="Sherpa N."/>
            <person name="Shi L."/>
            <person name="Shih D."/>
            <person name="Sparrow T."/>
            <person name="Spaulding J."/>
            <person name="Stalker J."/>
            <person name="Stange-Thomann N."/>
            <person name="Stavropoulos S."/>
            <person name="Stone C."/>
            <person name="Strader C."/>
            <person name="Tesfaye S."/>
            <person name="Thomson T."/>
            <person name="Thoulutsang Y."/>
            <person name="Thoulutsang D."/>
            <person name="Topham K."/>
            <person name="Topping I."/>
            <person name="Tsamla T."/>
            <person name="Vassiliev H."/>
            <person name="Vo A."/>
            <person name="Wangchuk T."/>
            <person name="Wangdi T."/>
            <person name="Weiand M."/>
            <person name="Wilkinson J."/>
            <person name="Wilson A."/>
            <person name="Yadav S."/>
            <person name="Young G."/>
            <person name="Yu Q."/>
            <person name="Zembek L."/>
            <person name="Zhong D."/>
            <person name="Zimmer A."/>
            <person name="Zwirko Z."/>
            <person name="Jaffe D.B."/>
            <person name="Alvarez P."/>
            <person name="Brockman W."/>
            <person name="Butler J."/>
            <person name="Chin C."/>
            <person name="Gnerre S."/>
            <person name="Grabherr M."/>
            <person name="Kleber M."/>
            <person name="Mauceli E."/>
            <person name="MacCallum I."/>
        </authorList>
    </citation>
    <scope>NUCLEOTIDE SEQUENCE [LARGE SCALE GENOMIC DNA]</scope>
    <source>
        <strain evidence="3">Tucson 15081-1352.22</strain>
    </source>
</reference>
<feature type="compositionally biased region" description="Low complexity" evidence="1">
    <location>
        <begin position="24"/>
        <end position="36"/>
    </location>
</feature>
<proteinExistence type="predicted"/>
<evidence type="ECO:0000256" key="1">
    <source>
        <dbReference type="SAM" id="MobiDB-lite"/>
    </source>
</evidence>
<dbReference type="KEGG" id="dmo:Dmoj_GI21820"/>
<feature type="region of interest" description="Disordered" evidence="1">
    <location>
        <begin position="1"/>
        <end position="36"/>
    </location>
</feature>
<name>B4KFG0_DROMO</name>
<sequence length="141" mass="16135">MELGRPKKRRKQRKRKHQRKKPKASATAEAAATVGAPQLPAEIWCSTYKSLLAWHQAQVRSVCGRRMEQAEAESWSEKEDDEEDEEVEDEELEEQQLFAVPDEVEEVDEEYLKFLEITLQHQEELKRTRAAAAAAAAAAET</sequence>
<dbReference type="AlphaFoldDB" id="B4KFG0"/>
<evidence type="ECO:0000313" key="2">
    <source>
        <dbReference type="EMBL" id="EDW13075.1"/>
    </source>
</evidence>